<evidence type="ECO:0000313" key="2">
    <source>
        <dbReference type="EMBL" id="SUS05884.1"/>
    </source>
</evidence>
<organism evidence="2">
    <name type="scientific">metagenome</name>
    <dbReference type="NCBI Taxonomy" id="256318"/>
    <lineage>
        <taxon>unclassified sequences</taxon>
        <taxon>metagenomes</taxon>
    </lineage>
</organism>
<name>A0A380TBS2_9ZZZZ</name>
<proteinExistence type="predicted"/>
<dbReference type="EMBL" id="UIDG01000135">
    <property type="protein sequence ID" value="SUS05884.1"/>
    <property type="molecule type" value="Genomic_DNA"/>
</dbReference>
<feature type="region of interest" description="Disordered" evidence="1">
    <location>
        <begin position="84"/>
        <end position="103"/>
    </location>
</feature>
<sequence>MKDSGLLARAIESALSAVVAGPKQSVVRGGVVVDFDRERPGSGVATAKRALLGPACQASRRRSPEARGPHRNCTLIARRKLGSRCRPPRRSVRPVQAGRGIQRRVATDAGNVVPYDAVPLSIGAERSVDDAGEIGSGDRAPIPAGVQRTRSACVDF</sequence>
<reference evidence="2" key="1">
    <citation type="submission" date="2018-07" db="EMBL/GenBank/DDBJ databases">
        <authorList>
            <person name="Quirk P.G."/>
            <person name="Krulwich T.A."/>
        </authorList>
    </citation>
    <scope>NUCLEOTIDE SEQUENCE</scope>
</reference>
<protein>
    <submittedName>
        <fullName evidence="2">Uncharacterized protein</fullName>
    </submittedName>
</protein>
<gene>
    <name evidence="2" type="ORF">DF3PB_220021</name>
</gene>
<accession>A0A380TBS2</accession>
<dbReference type="AlphaFoldDB" id="A0A380TBS2"/>
<evidence type="ECO:0000256" key="1">
    <source>
        <dbReference type="SAM" id="MobiDB-lite"/>
    </source>
</evidence>